<protein>
    <submittedName>
        <fullName evidence="3">Uncharacterized protein</fullName>
    </submittedName>
</protein>
<gene>
    <name evidence="3" type="ORF">EZM97_33455</name>
</gene>
<evidence type="ECO:0000256" key="1">
    <source>
        <dbReference type="SAM" id="MobiDB-lite"/>
    </source>
</evidence>
<evidence type="ECO:0000313" key="4">
    <source>
        <dbReference type="Proteomes" id="UP000291822"/>
    </source>
</evidence>
<sequence>MQRAASLALFFALAGSAHADCELPFAPPEIRAAAQAFHQRIQPHRATQVQNTVRGHAPKVPPRPHATVDPASQAG</sequence>
<feature type="chain" id="PRO_5020612158" evidence="2">
    <location>
        <begin position="20"/>
        <end position="75"/>
    </location>
</feature>
<feature type="region of interest" description="Disordered" evidence="1">
    <location>
        <begin position="46"/>
        <end position="75"/>
    </location>
</feature>
<dbReference type="RefSeq" id="WP_131413075.1">
    <property type="nucleotide sequence ID" value="NZ_SJTG01000006.1"/>
</dbReference>
<dbReference type="EMBL" id="SJTG01000006">
    <property type="protein sequence ID" value="TCI06395.1"/>
    <property type="molecule type" value="Genomic_DNA"/>
</dbReference>
<accession>A0A4R0YP02</accession>
<dbReference type="AlphaFoldDB" id="A0A4R0YP02"/>
<feature type="signal peptide" evidence="2">
    <location>
        <begin position="1"/>
        <end position="19"/>
    </location>
</feature>
<evidence type="ECO:0000313" key="3">
    <source>
        <dbReference type="EMBL" id="TCI06395.1"/>
    </source>
</evidence>
<reference evidence="3 4" key="1">
    <citation type="submission" date="2019-02" db="EMBL/GenBank/DDBJ databases">
        <title>Dyella amyloliquefaciens sp. nov., isolated from forest soil.</title>
        <authorList>
            <person name="Gao Z.-H."/>
            <person name="Qiu L.-H."/>
        </authorList>
    </citation>
    <scope>NUCLEOTIDE SEQUENCE [LARGE SCALE GENOMIC DNA]</scope>
    <source>
        <strain evidence="3 4">KACC 12747</strain>
    </source>
</reference>
<proteinExistence type="predicted"/>
<evidence type="ECO:0000256" key="2">
    <source>
        <dbReference type="SAM" id="SignalP"/>
    </source>
</evidence>
<dbReference type="Proteomes" id="UP000291822">
    <property type="component" value="Unassembled WGS sequence"/>
</dbReference>
<name>A0A4R0YP02_9GAMM</name>
<keyword evidence="4" id="KW-1185">Reference proteome</keyword>
<organism evidence="3 4">
    <name type="scientific">Dyella soli</name>
    <dbReference type="NCBI Taxonomy" id="522319"/>
    <lineage>
        <taxon>Bacteria</taxon>
        <taxon>Pseudomonadati</taxon>
        <taxon>Pseudomonadota</taxon>
        <taxon>Gammaproteobacteria</taxon>
        <taxon>Lysobacterales</taxon>
        <taxon>Rhodanobacteraceae</taxon>
        <taxon>Dyella</taxon>
    </lineage>
</organism>
<keyword evidence="2" id="KW-0732">Signal</keyword>
<comment type="caution">
    <text evidence="3">The sequence shown here is derived from an EMBL/GenBank/DDBJ whole genome shotgun (WGS) entry which is preliminary data.</text>
</comment>